<sequence>MASLGLDPLDLSALDEPFSEEEVLEAIHAMPADRAPGPDGFTGAFYKAGWSIIKTDILAALNVFHAGRGWGFEKLNNGPIVLLPKRSDAASPGDYRPIEMIHSFGKLISKILALRLAPFMQRLISANQNAYVRGRSILDSYKYVQTAAAVYRGKKIPKLLLKLDISKAFDSLAWSFLLEVLRRLGFSVRWCNWISTLLYSASSRILLNGTPGAAIQHRRGVRQGDSLSPLLFVIAMEVLNRLFHKAAEPGVLGSLGPAAVRSKCSLYADDVIVFMDPITREAEAIKALLQLFGDAAGMMINLNKCSLSPLSGHEPEFSDVVSVLGCQVAELPIKYLGLPLHSKTIPKSCVHGLVDKVASRLPAWRGALMARSGRLVWIRFVMTAVPIYAMMANGLPAWACEEIEACCRNPDECHRAWVELPLKIAPEVQSLFRNSVYFVVGNGQRVLFWQDNWIDGRSVEDVAPALLWFVSKRTKLKQTVAEALNGGQWIKEIRGGLTVPAVVQYMRLWGFVQGIRLTPSTTDKLVWKWLSDGCFSVRSAYRLLHEGSLHVPEVMIIWKTWAPLRVKIFLWLAWRRRIWTGDRRRRHGLDARESCFLCDDAEETCNHLMFECSFTQQVWDRVLTPLGLTRPSAEDCGSVLDWWQRVRALWSSSVRKGGDSLFIVAWTVWKERNARCFRGDVALVDSAVSVVVSTASEWVRAGASVLGALGCTFRE</sequence>
<protein>
    <recommendedName>
        <fullName evidence="1">Reverse transcriptase domain-containing protein</fullName>
    </recommendedName>
</protein>
<evidence type="ECO:0000313" key="2">
    <source>
        <dbReference type="EMBL" id="WVZ83679.1"/>
    </source>
</evidence>
<dbReference type="CDD" id="cd01650">
    <property type="entry name" value="RT_nLTR_like"/>
    <property type="match status" value="1"/>
</dbReference>
<dbReference type="InterPro" id="IPR043502">
    <property type="entry name" value="DNA/RNA_pol_sf"/>
</dbReference>
<dbReference type="InterPro" id="IPR000477">
    <property type="entry name" value="RT_dom"/>
</dbReference>
<dbReference type="Proteomes" id="UP001341281">
    <property type="component" value="Chromosome 07"/>
</dbReference>
<evidence type="ECO:0000313" key="3">
    <source>
        <dbReference type="Proteomes" id="UP001341281"/>
    </source>
</evidence>
<dbReference type="EMBL" id="CP144751">
    <property type="protein sequence ID" value="WVZ83679.1"/>
    <property type="molecule type" value="Genomic_DNA"/>
</dbReference>
<organism evidence="2 3">
    <name type="scientific">Paspalum notatum var. saurae</name>
    <dbReference type="NCBI Taxonomy" id="547442"/>
    <lineage>
        <taxon>Eukaryota</taxon>
        <taxon>Viridiplantae</taxon>
        <taxon>Streptophyta</taxon>
        <taxon>Embryophyta</taxon>
        <taxon>Tracheophyta</taxon>
        <taxon>Spermatophyta</taxon>
        <taxon>Magnoliopsida</taxon>
        <taxon>Liliopsida</taxon>
        <taxon>Poales</taxon>
        <taxon>Poaceae</taxon>
        <taxon>PACMAD clade</taxon>
        <taxon>Panicoideae</taxon>
        <taxon>Andropogonodae</taxon>
        <taxon>Paspaleae</taxon>
        <taxon>Paspalinae</taxon>
        <taxon>Paspalum</taxon>
    </lineage>
</organism>
<dbReference type="SUPFAM" id="SSF56672">
    <property type="entry name" value="DNA/RNA polymerases"/>
    <property type="match status" value="1"/>
</dbReference>
<accession>A0AAQ3U3N7</accession>
<reference evidence="2 3" key="1">
    <citation type="submission" date="2024-02" db="EMBL/GenBank/DDBJ databases">
        <title>High-quality chromosome-scale genome assembly of Pensacola bahiagrass (Paspalum notatum Flugge var. saurae).</title>
        <authorList>
            <person name="Vega J.M."/>
            <person name="Podio M."/>
            <person name="Orjuela J."/>
            <person name="Siena L.A."/>
            <person name="Pessino S.C."/>
            <person name="Combes M.C."/>
            <person name="Mariac C."/>
            <person name="Albertini E."/>
            <person name="Pupilli F."/>
            <person name="Ortiz J.P.A."/>
            <person name="Leblanc O."/>
        </authorList>
    </citation>
    <scope>NUCLEOTIDE SEQUENCE [LARGE SCALE GENOMIC DNA]</scope>
    <source>
        <strain evidence="2">R1</strain>
        <tissue evidence="2">Leaf</tissue>
    </source>
</reference>
<dbReference type="AlphaFoldDB" id="A0AAQ3U3N7"/>
<gene>
    <name evidence="2" type="ORF">U9M48_030804</name>
</gene>
<dbReference type="PROSITE" id="PS50878">
    <property type="entry name" value="RT_POL"/>
    <property type="match status" value="1"/>
</dbReference>
<dbReference type="Pfam" id="PF00078">
    <property type="entry name" value="RVT_1"/>
    <property type="match status" value="1"/>
</dbReference>
<keyword evidence="3" id="KW-1185">Reference proteome</keyword>
<name>A0AAQ3U3N7_PASNO</name>
<dbReference type="PANTHER" id="PTHR19446">
    <property type="entry name" value="REVERSE TRANSCRIPTASES"/>
    <property type="match status" value="1"/>
</dbReference>
<dbReference type="InterPro" id="IPR026960">
    <property type="entry name" value="RVT-Znf"/>
</dbReference>
<dbReference type="Pfam" id="PF13966">
    <property type="entry name" value="zf-RVT"/>
    <property type="match status" value="1"/>
</dbReference>
<feature type="domain" description="Reverse transcriptase" evidence="1">
    <location>
        <begin position="64"/>
        <end position="340"/>
    </location>
</feature>
<evidence type="ECO:0000259" key="1">
    <source>
        <dbReference type="PROSITE" id="PS50878"/>
    </source>
</evidence>
<proteinExistence type="predicted"/>